<dbReference type="GO" id="GO:0006304">
    <property type="term" value="P:DNA modification"/>
    <property type="evidence" value="ECO:0007669"/>
    <property type="project" value="InterPro"/>
</dbReference>
<dbReference type="InterPro" id="IPR011337">
    <property type="entry name" value="DNA_rep_MutH/RE_typeII_Sau3AI"/>
</dbReference>
<reference evidence="9 10" key="1">
    <citation type="submission" date="2014-09" db="EMBL/GenBank/DDBJ databases">
        <authorList>
            <person name="Grob C."/>
            <person name="Taubert M."/>
            <person name="Howat A.M."/>
            <person name="Burns O.J."/>
            <person name="Dixon J.L."/>
            <person name="Chen Y."/>
            <person name="Murrell J.C."/>
        </authorList>
    </citation>
    <scope>NUCLEOTIDE SEQUENCE [LARGE SCALE GENOMIC DNA]</scope>
    <source>
        <strain evidence="9">L4</strain>
    </source>
</reference>
<dbReference type="GO" id="GO:0004519">
    <property type="term" value="F:endonuclease activity"/>
    <property type="evidence" value="ECO:0007669"/>
    <property type="project" value="UniProtKB-UniRule"/>
</dbReference>
<evidence type="ECO:0000256" key="3">
    <source>
        <dbReference type="ARBA" id="ARBA00022759"/>
    </source>
</evidence>
<keyword evidence="1 7" id="KW-0963">Cytoplasm</keyword>
<comment type="subcellular location">
    <subcellularLocation>
        <location evidence="7">Cytoplasm</location>
    </subcellularLocation>
</comment>
<dbReference type="RefSeq" id="WP_036315805.1">
    <property type="nucleotide sequence ID" value="NZ_JRQD01000007.1"/>
</dbReference>
<dbReference type="InterPro" id="IPR037057">
    <property type="entry name" value="DNA_rep_MutH/T2_RE_sf"/>
</dbReference>
<protein>
    <recommendedName>
        <fullName evidence="7">DNA mismatch repair protein MutH</fullName>
    </recommendedName>
    <alternativeName>
        <fullName evidence="7">Methyl-directed mismatch repair protein</fullName>
    </alternativeName>
</protein>
<dbReference type="STRING" id="392484.LP43_2471"/>
<dbReference type="NCBIfam" id="NF003458">
    <property type="entry name" value="PRK05070.1"/>
    <property type="match status" value="1"/>
</dbReference>
<keyword evidence="6 7" id="KW-0234">DNA repair</keyword>
<dbReference type="SMART" id="SM00927">
    <property type="entry name" value="MutH"/>
    <property type="match status" value="1"/>
</dbReference>
<evidence type="ECO:0000256" key="6">
    <source>
        <dbReference type="ARBA" id="ARBA00023204"/>
    </source>
</evidence>
<dbReference type="Pfam" id="PF02976">
    <property type="entry name" value="MutH"/>
    <property type="match status" value="1"/>
</dbReference>
<dbReference type="AlphaFoldDB" id="A0A0A0BDX3"/>
<evidence type="ECO:0000313" key="10">
    <source>
        <dbReference type="Proteomes" id="UP000029999"/>
    </source>
</evidence>
<dbReference type="Gene3D" id="3.40.600.10">
    <property type="entry name" value="DNA mismatch repair MutH/Restriction endonuclease, type II"/>
    <property type="match status" value="1"/>
</dbReference>
<dbReference type="NCBIfam" id="TIGR02248">
    <property type="entry name" value="mutH_TIGR"/>
    <property type="match status" value="1"/>
</dbReference>
<comment type="similarity">
    <text evidence="7">Belongs to the MutH family.</text>
</comment>
<gene>
    <name evidence="7" type="primary">mutH</name>
    <name evidence="9" type="ORF">LP43_2471</name>
</gene>
<organism evidence="9 10">
    <name type="scientific">Methylophaga thiooxydans</name>
    <dbReference type="NCBI Taxonomy" id="392484"/>
    <lineage>
        <taxon>Bacteria</taxon>
        <taxon>Pseudomonadati</taxon>
        <taxon>Pseudomonadota</taxon>
        <taxon>Gammaproteobacteria</taxon>
        <taxon>Thiotrichales</taxon>
        <taxon>Piscirickettsiaceae</taxon>
        <taxon>Methylophaga</taxon>
    </lineage>
</organism>
<evidence type="ECO:0000256" key="1">
    <source>
        <dbReference type="ARBA" id="ARBA00022490"/>
    </source>
</evidence>
<dbReference type="InterPro" id="IPR004230">
    <property type="entry name" value="DNA_mismatch_repair_MutH"/>
</dbReference>
<evidence type="ECO:0000256" key="2">
    <source>
        <dbReference type="ARBA" id="ARBA00022722"/>
    </source>
</evidence>
<proteinExistence type="inferred from homology"/>
<keyword evidence="2 7" id="KW-0540">Nuclease</keyword>
<dbReference type="HAMAP" id="MF_00759">
    <property type="entry name" value="MutH"/>
    <property type="match status" value="1"/>
</dbReference>
<dbReference type="CDD" id="cd00583">
    <property type="entry name" value="MutH-like"/>
    <property type="match status" value="1"/>
</dbReference>
<comment type="function">
    <text evidence="7">Sequence-specific endonuclease that cleaves unmethylated GATC sequences. It is involved in DNA mismatch repair.</text>
</comment>
<keyword evidence="5 7" id="KW-0378">Hydrolase</keyword>
<evidence type="ECO:0000313" key="9">
    <source>
        <dbReference type="EMBL" id="KGM05907.1"/>
    </source>
</evidence>
<name>A0A0A0BDX3_9GAMM</name>
<dbReference type="GO" id="GO:0005737">
    <property type="term" value="C:cytoplasm"/>
    <property type="evidence" value="ECO:0007669"/>
    <property type="project" value="UniProtKB-SubCell"/>
</dbReference>
<dbReference type="Proteomes" id="UP000029999">
    <property type="component" value="Unassembled WGS sequence"/>
</dbReference>
<dbReference type="GO" id="GO:0006298">
    <property type="term" value="P:mismatch repair"/>
    <property type="evidence" value="ECO:0007669"/>
    <property type="project" value="UniProtKB-UniRule"/>
</dbReference>
<evidence type="ECO:0000256" key="5">
    <source>
        <dbReference type="ARBA" id="ARBA00022801"/>
    </source>
</evidence>
<feature type="domain" description="DNA mismatch repair MutH/Type II restriction enzyme Sau3AI" evidence="8">
    <location>
        <begin position="55"/>
        <end position="153"/>
    </location>
</feature>
<evidence type="ECO:0000259" key="8">
    <source>
        <dbReference type="SMART" id="SM00927"/>
    </source>
</evidence>
<dbReference type="GO" id="GO:0003677">
    <property type="term" value="F:DNA binding"/>
    <property type="evidence" value="ECO:0007669"/>
    <property type="project" value="InterPro"/>
</dbReference>
<sequence>MIAIPPPDTQHELLRRCQQLAGKTLGQVAAELGVVVPDDLRRHKGWVGQLLENYLGADAGNQAEPDFTRLGIELKTLPLNAHGQPKESTYVCTVTLTESGNMQWQQSWVKKKLAHVLWLPVEAESATALAQRYVGQGWLWQPTVEQEKTLRQDWEELMDRIVLGEQADITAKEGHYLQIRPKAANSRVMAKTRGDEGEATLINPKGFYLRTAFTRELLATQFN</sequence>
<evidence type="ECO:0000256" key="7">
    <source>
        <dbReference type="HAMAP-Rule" id="MF_00759"/>
    </source>
</evidence>
<comment type="caution">
    <text evidence="9">The sequence shown here is derived from an EMBL/GenBank/DDBJ whole genome shotgun (WGS) entry which is preliminary data.</text>
</comment>
<dbReference type="InterPro" id="IPR011335">
    <property type="entry name" value="Restrct_endonuc-II-like"/>
</dbReference>
<dbReference type="GO" id="GO:0016787">
    <property type="term" value="F:hydrolase activity"/>
    <property type="evidence" value="ECO:0007669"/>
    <property type="project" value="UniProtKB-KW"/>
</dbReference>
<keyword evidence="3 7" id="KW-0255">Endonuclease</keyword>
<accession>A0A0A0BDX3</accession>
<evidence type="ECO:0000256" key="4">
    <source>
        <dbReference type="ARBA" id="ARBA00022763"/>
    </source>
</evidence>
<dbReference type="SUPFAM" id="SSF52980">
    <property type="entry name" value="Restriction endonuclease-like"/>
    <property type="match status" value="1"/>
</dbReference>
<keyword evidence="4 7" id="KW-0227">DNA damage</keyword>
<dbReference type="EMBL" id="JRQD01000007">
    <property type="protein sequence ID" value="KGM05907.1"/>
    <property type="molecule type" value="Genomic_DNA"/>
</dbReference>